<accession>A0A172ZKD6</accession>
<keyword evidence="2" id="KW-0732">Signal</keyword>
<evidence type="ECO:0008006" key="5">
    <source>
        <dbReference type="Google" id="ProtNLM"/>
    </source>
</evidence>
<dbReference type="SUPFAM" id="SSF109755">
    <property type="entry name" value="PhoU-like"/>
    <property type="match status" value="1"/>
</dbReference>
<feature type="compositionally biased region" description="Low complexity" evidence="1">
    <location>
        <begin position="33"/>
        <end position="54"/>
    </location>
</feature>
<dbReference type="EMBL" id="CP013023">
    <property type="protein sequence ID" value="ANF97872.1"/>
    <property type="molecule type" value="Genomic_DNA"/>
</dbReference>
<evidence type="ECO:0000313" key="3">
    <source>
        <dbReference type="EMBL" id="ANF97872.1"/>
    </source>
</evidence>
<feature type="compositionally biased region" description="Polar residues" evidence="1">
    <location>
        <begin position="65"/>
        <end position="89"/>
    </location>
</feature>
<dbReference type="AlphaFoldDB" id="A0A172ZKD6"/>
<dbReference type="Proteomes" id="UP000078148">
    <property type="component" value="Chromosome"/>
</dbReference>
<reference evidence="4" key="1">
    <citation type="submission" date="2015-10" db="EMBL/GenBank/DDBJ databases">
        <title>Genome of Paenibacillus bovis sp. nov.</title>
        <authorList>
            <person name="Wu Z."/>
            <person name="Gao C."/>
            <person name="Liu Z."/>
            <person name="Zheng H."/>
        </authorList>
    </citation>
    <scope>NUCLEOTIDE SEQUENCE [LARGE SCALE GENOMIC DNA]</scope>
    <source>
        <strain evidence="4">BD3526</strain>
    </source>
</reference>
<feature type="signal peptide" evidence="2">
    <location>
        <begin position="1"/>
        <end position="25"/>
    </location>
</feature>
<proteinExistence type="predicted"/>
<feature type="region of interest" description="Disordered" evidence="1">
    <location>
        <begin position="26"/>
        <end position="141"/>
    </location>
</feature>
<dbReference type="RefSeq" id="WP_060535965.1">
    <property type="nucleotide sequence ID" value="NZ_CP013023.1"/>
</dbReference>
<evidence type="ECO:0000256" key="1">
    <source>
        <dbReference type="SAM" id="MobiDB-lite"/>
    </source>
</evidence>
<dbReference type="PROSITE" id="PS51257">
    <property type="entry name" value="PROKAR_LIPOPROTEIN"/>
    <property type="match status" value="1"/>
</dbReference>
<dbReference type="OrthoDB" id="9934880at2"/>
<feature type="compositionally biased region" description="Low complexity" evidence="1">
    <location>
        <begin position="90"/>
        <end position="137"/>
    </location>
</feature>
<organism evidence="3 4">
    <name type="scientific">Paenibacillus bovis</name>
    <dbReference type="NCBI Taxonomy" id="1616788"/>
    <lineage>
        <taxon>Bacteria</taxon>
        <taxon>Bacillati</taxon>
        <taxon>Bacillota</taxon>
        <taxon>Bacilli</taxon>
        <taxon>Bacillales</taxon>
        <taxon>Paenibacillaceae</taxon>
        <taxon>Paenibacillus</taxon>
    </lineage>
</organism>
<dbReference type="KEGG" id="pbv:AR543_18860"/>
<evidence type="ECO:0000256" key="2">
    <source>
        <dbReference type="SAM" id="SignalP"/>
    </source>
</evidence>
<keyword evidence="4" id="KW-1185">Reference proteome</keyword>
<evidence type="ECO:0000313" key="4">
    <source>
        <dbReference type="Proteomes" id="UP000078148"/>
    </source>
</evidence>
<protein>
    <recommendedName>
        <fullName evidence="5">DUF305 domain-containing protein</fullName>
    </recommendedName>
</protein>
<reference evidence="3 4" key="2">
    <citation type="journal article" date="2016" name="Int. J. Syst. Evol. Microbiol.">
        <title>Paenibacillus bovis sp. nov., isolated from raw yak (Bos grunniens) milk.</title>
        <authorList>
            <person name="Gao C."/>
            <person name="Han J."/>
            <person name="Liu Z."/>
            <person name="Xu X."/>
            <person name="Hang F."/>
            <person name="Wu Z."/>
        </authorList>
    </citation>
    <scope>NUCLEOTIDE SEQUENCE [LARGE SCALE GENOMIC DNA]</scope>
    <source>
        <strain evidence="3 4">BD3526</strain>
    </source>
</reference>
<feature type="chain" id="PRO_5039409274" description="DUF305 domain-containing protein" evidence="2">
    <location>
        <begin position="26"/>
        <end position="279"/>
    </location>
</feature>
<sequence length="279" mass="30327">MTLFKKLILPAALIVVLAGCGNMQDAPTEHAETSSSSSTWDTDTTGNTVNGTTDDYAENEDDLPSTENAGSNNFNDNSSTSPVQETSPDSNSISTTVKTTTSVETSVSAGSSTSVETSTSVEMNHSPSPSQPTTSASGLSTQASDNLLQYLEECTQMLHYMGQEMKQAADFSTMQEPTIEKVVAQIASHRKNIDSRLQRLESLTIPQIDNPSIREKVVSIRNHTLDMGNTASDMMQLMSKYMQTDDEGYYEKYQKMSDQVNASYLALIEQAAQLAIEVE</sequence>
<name>A0A172ZKD6_9BACL</name>
<gene>
    <name evidence="3" type="ORF">AR543_18860</name>
</gene>
<feature type="compositionally biased region" description="Acidic residues" evidence="1">
    <location>
        <begin position="55"/>
        <end position="64"/>
    </location>
</feature>